<dbReference type="OrthoDB" id="10262609at2759"/>
<feature type="compositionally biased region" description="Basic and acidic residues" evidence="2">
    <location>
        <begin position="479"/>
        <end position="489"/>
    </location>
</feature>
<feature type="region of interest" description="Disordered" evidence="2">
    <location>
        <begin position="53"/>
        <end position="76"/>
    </location>
</feature>
<feature type="binding site" evidence="1">
    <location>
        <position position="113"/>
    </location>
    <ligand>
        <name>Zn(2+)</name>
        <dbReference type="ChEBI" id="CHEBI:29105"/>
    </ligand>
</feature>
<dbReference type="InterPro" id="IPR036703">
    <property type="entry name" value="MOB_kinase_act_sf"/>
</dbReference>
<evidence type="ECO:0000256" key="2">
    <source>
        <dbReference type="SAM" id="MobiDB-lite"/>
    </source>
</evidence>
<dbReference type="SUPFAM" id="SSF101152">
    <property type="entry name" value="Mob1/phocein"/>
    <property type="match status" value="1"/>
</dbReference>
<keyword evidence="1" id="KW-0479">Metal-binding</keyword>
<feature type="region of interest" description="Disordered" evidence="2">
    <location>
        <begin position="373"/>
        <end position="560"/>
    </location>
</feature>
<comment type="caution">
    <text evidence="3">The sequence shown here is derived from an EMBL/GenBank/DDBJ whole genome shotgun (WGS) entry which is preliminary data.</text>
</comment>
<dbReference type="SMART" id="SM01388">
    <property type="entry name" value="Mob1_phocein"/>
    <property type="match status" value="1"/>
</dbReference>
<organism evidence="3 4">
    <name type="scientific">Cristinia sonorae</name>
    <dbReference type="NCBI Taxonomy" id="1940300"/>
    <lineage>
        <taxon>Eukaryota</taxon>
        <taxon>Fungi</taxon>
        <taxon>Dikarya</taxon>
        <taxon>Basidiomycota</taxon>
        <taxon>Agaricomycotina</taxon>
        <taxon>Agaricomycetes</taxon>
        <taxon>Agaricomycetidae</taxon>
        <taxon>Agaricales</taxon>
        <taxon>Pleurotineae</taxon>
        <taxon>Stephanosporaceae</taxon>
        <taxon>Cristinia</taxon>
    </lineage>
</organism>
<evidence type="ECO:0000313" key="4">
    <source>
        <dbReference type="Proteomes" id="UP000813824"/>
    </source>
</evidence>
<feature type="compositionally biased region" description="Basic and acidic residues" evidence="2">
    <location>
        <begin position="238"/>
        <end position="266"/>
    </location>
</feature>
<protein>
    <submittedName>
        <fullName evidence="3">Mob1/phocein</fullName>
    </submittedName>
</protein>
<feature type="compositionally biased region" description="Basic and acidic residues" evidence="2">
    <location>
        <begin position="510"/>
        <end position="533"/>
    </location>
</feature>
<accession>A0A8K0UN39</accession>
<dbReference type="AlphaFoldDB" id="A0A8K0UN39"/>
<feature type="compositionally biased region" description="Polar residues" evidence="2">
    <location>
        <begin position="464"/>
        <end position="474"/>
    </location>
</feature>
<feature type="compositionally biased region" description="Basic and acidic residues" evidence="2">
    <location>
        <begin position="58"/>
        <end position="76"/>
    </location>
</feature>
<dbReference type="InterPro" id="IPR005301">
    <property type="entry name" value="MOB_kinase_act_fam"/>
</dbReference>
<reference evidence="3" key="1">
    <citation type="journal article" date="2021" name="New Phytol.">
        <title>Evolutionary innovations through gain and loss of genes in the ectomycorrhizal Boletales.</title>
        <authorList>
            <person name="Wu G."/>
            <person name="Miyauchi S."/>
            <person name="Morin E."/>
            <person name="Kuo A."/>
            <person name="Drula E."/>
            <person name="Varga T."/>
            <person name="Kohler A."/>
            <person name="Feng B."/>
            <person name="Cao Y."/>
            <person name="Lipzen A."/>
            <person name="Daum C."/>
            <person name="Hundley H."/>
            <person name="Pangilinan J."/>
            <person name="Johnson J."/>
            <person name="Barry K."/>
            <person name="LaButti K."/>
            <person name="Ng V."/>
            <person name="Ahrendt S."/>
            <person name="Min B."/>
            <person name="Choi I.G."/>
            <person name="Park H."/>
            <person name="Plett J.M."/>
            <person name="Magnuson J."/>
            <person name="Spatafora J.W."/>
            <person name="Nagy L.G."/>
            <person name="Henrissat B."/>
            <person name="Grigoriev I.V."/>
            <person name="Yang Z.L."/>
            <person name="Xu J."/>
            <person name="Martin F.M."/>
        </authorList>
    </citation>
    <scope>NUCLEOTIDE SEQUENCE</scope>
    <source>
        <strain evidence="3">KKN 215</strain>
    </source>
</reference>
<dbReference type="Gene3D" id="1.20.140.30">
    <property type="entry name" value="MOB kinase activator"/>
    <property type="match status" value="1"/>
</dbReference>
<proteinExistence type="predicted"/>
<feature type="binding site" evidence="1">
    <location>
        <position position="192"/>
    </location>
    <ligand>
        <name>Zn(2+)</name>
        <dbReference type="ChEBI" id="CHEBI:29105"/>
    </ligand>
</feature>
<dbReference type="PANTHER" id="PTHR22599">
    <property type="entry name" value="MPS ONE BINDER KINASE ACTIVATOR-LIKE MOB"/>
    <property type="match status" value="1"/>
</dbReference>
<name>A0A8K0UN39_9AGAR</name>
<dbReference type="EMBL" id="JAEVFJ010000021">
    <property type="protein sequence ID" value="KAH8097067.1"/>
    <property type="molecule type" value="Genomic_DNA"/>
</dbReference>
<dbReference type="Proteomes" id="UP000813824">
    <property type="component" value="Unassembled WGS sequence"/>
</dbReference>
<evidence type="ECO:0000256" key="1">
    <source>
        <dbReference type="PIRSR" id="PIRSR605301-1"/>
    </source>
</evidence>
<sequence>MVQRPLKGSRISSFYPVKTLPSLASLDSAFQLQEYISLLIRLDVHDVETIVSLPGKPSGDRQNSEEDKENLRDADKDARNEVVVDEQCWIYEQLRRLAQDLSHPLITMLQQECTRATCSEMKAAEWLYLCVAHGNDGAMEQCCAIDYILHTLDSATALLNSPRAFPSRLTIPEASRRHFPSLARRLGRIFAHAYFHHREAFEQAEAESSLYARFLALTSKFELVPSEFLVIPPRLSSVHDDSHERSLDIHDSEEPRRFLDSQRGSDRWGSMSDTGSAIDLALVDEEPLENHQDNAKKRWRSDTMVDRDTYLMGKKKREESLEKVFGGETLRATSDSPEPQILDIAAPGSVEPHIPISAPSPPKEEVELMKPPIFVPSQGPRPILDEPADPILEEPPIVPPPSVVSAVPPVEEAKEIPEIVEVPLEEPAASPAPADEEKPTEPAQSTADITSAAAEEKLEEVTPAVQSEEPSGTDVQEEPQPKEVSVKEEDVTEAEEEAEEEEVVVSHAQTEPEERQGVDKELARAEPEAKAGEGETLEPSPATESEVDEPAEPTSTTTAS</sequence>
<feature type="binding site" evidence="1">
    <location>
        <position position="197"/>
    </location>
    <ligand>
        <name>Zn(2+)</name>
        <dbReference type="ChEBI" id="CHEBI:29105"/>
    </ligand>
</feature>
<feature type="compositionally biased region" description="Low complexity" evidence="2">
    <location>
        <begin position="419"/>
        <end position="433"/>
    </location>
</feature>
<evidence type="ECO:0000313" key="3">
    <source>
        <dbReference type="EMBL" id="KAH8097067.1"/>
    </source>
</evidence>
<feature type="compositionally biased region" description="Acidic residues" evidence="2">
    <location>
        <begin position="490"/>
        <end position="503"/>
    </location>
</feature>
<keyword evidence="1" id="KW-0862">Zinc</keyword>
<dbReference type="Pfam" id="PF03637">
    <property type="entry name" value="Mob1_phocein"/>
    <property type="match status" value="1"/>
</dbReference>
<keyword evidence="4" id="KW-1185">Reference proteome</keyword>
<gene>
    <name evidence="3" type="ORF">BXZ70DRAFT_309405</name>
</gene>
<feature type="binding site" evidence="1">
    <location>
        <position position="118"/>
    </location>
    <ligand>
        <name>Zn(2+)</name>
        <dbReference type="ChEBI" id="CHEBI:29105"/>
    </ligand>
</feature>
<feature type="region of interest" description="Disordered" evidence="2">
    <location>
        <begin position="238"/>
        <end position="272"/>
    </location>
</feature>